<proteinExistence type="predicted"/>
<name>A0AAW8SWR0_9ENTE</name>
<dbReference type="AlphaFoldDB" id="A0AAW8SWR0"/>
<keyword evidence="1" id="KW-0175">Coiled coil</keyword>
<feature type="signal peptide" evidence="2">
    <location>
        <begin position="1"/>
        <end position="24"/>
    </location>
</feature>
<sequence length="368" mass="41513">MKKLKLVMVVAFALVLFAGCKKQAQDEFSEELVKQGEMNAGEYSAVIDKVSIETKDADAPTRTMIDMAAKMISGTKITGDYQQDSEKELVATTMSIDGLGQKLPLTLFMDVKKQSVYMSTDFMTELVDIAKEFNPDVPFDAKDFEQLKGKYIYANEEDLEKSGDKKDTDSKSEAVSPTLVSDYVATLDPDSFEKEGDTLKRTFTKKDIQNFIKYAKENGDKEAKELVKELEKNMDDLTEYKQTTTLNTKKHTQKTTMSLTMKDEDTTAQIGLTLNNQAKNSDKKIKLPKKAETISMEEFQEIVETAQENNSLVSEEDFNDLLDAIRSNGSQLSQAEIEQIKETYEPYLTEEQYKQLEEALDQASQMAA</sequence>
<reference evidence="3" key="1">
    <citation type="submission" date="2023-03" db="EMBL/GenBank/DDBJ databases">
        <authorList>
            <person name="Shen W."/>
            <person name="Cai J."/>
        </authorList>
    </citation>
    <scope>NUCLEOTIDE SEQUENCE</scope>
    <source>
        <strain evidence="3">B646-2</strain>
    </source>
</reference>
<comment type="caution">
    <text evidence="3">The sequence shown here is derived from an EMBL/GenBank/DDBJ whole genome shotgun (WGS) entry which is preliminary data.</text>
</comment>
<evidence type="ECO:0000313" key="4">
    <source>
        <dbReference type="Proteomes" id="UP001249240"/>
    </source>
</evidence>
<evidence type="ECO:0000256" key="1">
    <source>
        <dbReference type="SAM" id="Coils"/>
    </source>
</evidence>
<dbReference type="RefSeq" id="WP_010746883.1">
    <property type="nucleotide sequence ID" value="NZ_BAAAXM010000041.1"/>
</dbReference>
<evidence type="ECO:0000313" key="3">
    <source>
        <dbReference type="EMBL" id="MDT2537055.1"/>
    </source>
</evidence>
<feature type="chain" id="PRO_5043331326" description="Lipoprotein" evidence="2">
    <location>
        <begin position="25"/>
        <end position="368"/>
    </location>
</feature>
<feature type="coiled-coil region" evidence="1">
    <location>
        <begin position="220"/>
        <end position="247"/>
    </location>
</feature>
<accession>A0AAW8SWR0</accession>
<dbReference type="PROSITE" id="PS51257">
    <property type="entry name" value="PROKAR_LIPOPROTEIN"/>
    <property type="match status" value="1"/>
</dbReference>
<protein>
    <recommendedName>
        <fullName evidence="5">Lipoprotein</fullName>
    </recommendedName>
</protein>
<keyword evidence="2" id="KW-0732">Signal</keyword>
<dbReference type="Proteomes" id="UP001249240">
    <property type="component" value="Unassembled WGS sequence"/>
</dbReference>
<evidence type="ECO:0000256" key="2">
    <source>
        <dbReference type="SAM" id="SignalP"/>
    </source>
</evidence>
<gene>
    <name evidence="3" type="ORF">P7D78_02870</name>
</gene>
<organism evidence="3 4">
    <name type="scientific">Enterococcus raffinosus</name>
    <dbReference type="NCBI Taxonomy" id="71452"/>
    <lineage>
        <taxon>Bacteria</taxon>
        <taxon>Bacillati</taxon>
        <taxon>Bacillota</taxon>
        <taxon>Bacilli</taxon>
        <taxon>Lactobacillales</taxon>
        <taxon>Enterococcaceae</taxon>
        <taxon>Enterococcus</taxon>
    </lineage>
</organism>
<evidence type="ECO:0008006" key="5">
    <source>
        <dbReference type="Google" id="ProtNLM"/>
    </source>
</evidence>
<dbReference type="EMBL" id="JARPXM010000002">
    <property type="protein sequence ID" value="MDT2537055.1"/>
    <property type="molecule type" value="Genomic_DNA"/>
</dbReference>